<feature type="domain" description="Winged helix-turn-helix" evidence="1">
    <location>
        <begin position="12"/>
        <end position="76"/>
    </location>
</feature>
<dbReference type="Pfam" id="PF14090">
    <property type="entry name" value="HTH_39"/>
    <property type="match status" value="1"/>
</dbReference>
<sequence length="82" mass="9199">MKNMARSLNMTPQARLLFAHMDRTGSISAREAMADYGITSASLARRVCDMEQHGIAIVRSIKTHPITGKQYTRYSIDIEANK</sequence>
<dbReference type="InterPro" id="IPR055245">
    <property type="entry name" value="HTH_proteobacteria"/>
</dbReference>
<accession>A0ABV2IED1</accession>
<gene>
    <name evidence="2" type="ORF">ABID12_003092</name>
</gene>
<keyword evidence="2" id="KW-0238">DNA-binding</keyword>
<organism evidence="2 3">
    <name type="scientific">Martelella mangrovi</name>
    <dbReference type="NCBI Taxonomy" id="1397477"/>
    <lineage>
        <taxon>Bacteria</taxon>
        <taxon>Pseudomonadati</taxon>
        <taxon>Pseudomonadota</taxon>
        <taxon>Alphaproteobacteria</taxon>
        <taxon>Hyphomicrobiales</taxon>
        <taxon>Aurantimonadaceae</taxon>
        <taxon>Martelella</taxon>
    </lineage>
</organism>
<proteinExistence type="predicted"/>
<reference evidence="2 3" key="1">
    <citation type="submission" date="2024-06" db="EMBL/GenBank/DDBJ databases">
        <title>Genomic Encyclopedia of Type Strains, Phase IV (KMG-IV): sequencing the most valuable type-strain genomes for metagenomic binning, comparative biology and taxonomic classification.</title>
        <authorList>
            <person name="Goeker M."/>
        </authorList>
    </citation>
    <scope>NUCLEOTIDE SEQUENCE [LARGE SCALE GENOMIC DNA]</scope>
    <source>
        <strain evidence="2 3">DSM 28102</strain>
    </source>
</reference>
<name>A0ABV2IED1_9HYPH</name>
<protein>
    <submittedName>
        <fullName evidence="2">DNA-binding HxlR family transcriptional regulator</fullName>
    </submittedName>
</protein>
<evidence type="ECO:0000313" key="3">
    <source>
        <dbReference type="Proteomes" id="UP001549164"/>
    </source>
</evidence>
<evidence type="ECO:0000259" key="1">
    <source>
        <dbReference type="Pfam" id="PF14090"/>
    </source>
</evidence>
<comment type="caution">
    <text evidence="2">The sequence shown here is derived from an EMBL/GenBank/DDBJ whole genome shotgun (WGS) entry which is preliminary data.</text>
</comment>
<evidence type="ECO:0000313" key="2">
    <source>
        <dbReference type="EMBL" id="MET3601141.1"/>
    </source>
</evidence>
<dbReference type="EMBL" id="JBEPLY010000011">
    <property type="protein sequence ID" value="MET3601141.1"/>
    <property type="molecule type" value="Genomic_DNA"/>
</dbReference>
<dbReference type="GO" id="GO:0003677">
    <property type="term" value="F:DNA binding"/>
    <property type="evidence" value="ECO:0007669"/>
    <property type="project" value="UniProtKB-KW"/>
</dbReference>
<keyword evidence="3" id="KW-1185">Reference proteome</keyword>
<dbReference type="Proteomes" id="UP001549164">
    <property type="component" value="Unassembled WGS sequence"/>
</dbReference>